<name>A0A1B1LRU3_VIBPH</name>
<feature type="transmembrane region" description="Helical" evidence="1">
    <location>
        <begin position="12"/>
        <end position="29"/>
    </location>
</feature>
<dbReference type="AlphaFoldDB" id="A0A1B1LRU3"/>
<protein>
    <submittedName>
        <fullName evidence="2">Uncharacterized protein</fullName>
    </submittedName>
</protein>
<feature type="transmembrane region" description="Helical" evidence="1">
    <location>
        <begin position="35"/>
        <end position="55"/>
    </location>
</feature>
<keyword evidence="2" id="KW-0614">Plasmid</keyword>
<sequence length="139" mass="16109">MIRIVQFFKFRPLTFGYSFILATTIFNFVTYDKALHWQTIAGGVVCGLPIFTAFMRSRKMALVLWLTSIAIFGFILTGYIDNFQVNRLFFISMTAGILIGFIPAYKINKPKSYLFVASCLKMDGYDEKAEEFMARYRRD</sequence>
<organism evidence="2">
    <name type="scientific">Vibrio parahaemolyticus</name>
    <dbReference type="NCBI Taxonomy" id="670"/>
    <lineage>
        <taxon>Bacteria</taxon>
        <taxon>Pseudomonadati</taxon>
        <taxon>Pseudomonadota</taxon>
        <taxon>Gammaproteobacteria</taxon>
        <taxon>Vibrionales</taxon>
        <taxon>Vibrionaceae</taxon>
        <taxon>Vibrio</taxon>
    </lineage>
</organism>
<dbReference type="EMBL" id="KU356480">
    <property type="protein sequence ID" value="ANS55771.1"/>
    <property type="molecule type" value="Genomic_DNA"/>
</dbReference>
<accession>A0A1B1LRU3</accession>
<feature type="transmembrane region" description="Helical" evidence="1">
    <location>
        <begin position="62"/>
        <end position="80"/>
    </location>
</feature>
<keyword evidence="1" id="KW-1133">Transmembrane helix</keyword>
<reference evidence="2" key="1">
    <citation type="journal article" date="2016" name="Antimicrob. Agents Chemother.">
        <title>Genetic Characterization of a blaVEB-2-carrying plasmid in Vibrio parahaemolyticus.</title>
        <authorList>
            <person name="Li R."/>
            <person name="Ye L."/>
            <person name="Zheng Z."/>
            <person name="Chan E.W."/>
            <person name="Chen S."/>
        </authorList>
    </citation>
    <scope>NUCLEOTIDE SEQUENCE</scope>
    <source>
        <strain evidence="2">VPS92</strain>
        <plasmid evidence="2">pVPS92-VEB</plasmid>
    </source>
</reference>
<geneLocation type="plasmid" evidence="2">
    <name>pVPS92-VEB</name>
</geneLocation>
<proteinExistence type="predicted"/>
<feature type="transmembrane region" description="Helical" evidence="1">
    <location>
        <begin position="86"/>
        <end position="105"/>
    </location>
</feature>
<keyword evidence="1" id="KW-0472">Membrane</keyword>
<evidence type="ECO:0000256" key="1">
    <source>
        <dbReference type="SAM" id="Phobius"/>
    </source>
</evidence>
<evidence type="ECO:0000313" key="2">
    <source>
        <dbReference type="EMBL" id="ANS55771.1"/>
    </source>
</evidence>
<keyword evidence="1" id="KW-0812">Transmembrane</keyword>